<evidence type="ECO:0000313" key="1">
    <source>
        <dbReference type="EMBL" id="RLV60158.1"/>
    </source>
</evidence>
<dbReference type="OrthoDB" id="9903578at2"/>
<evidence type="ECO:0000313" key="2">
    <source>
        <dbReference type="Proteomes" id="UP000281474"/>
    </source>
</evidence>
<keyword evidence="2" id="KW-1185">Reference proteome</keyword>
<reference evidence="1 2" key="1">
    <citation type="submission" date="2018-09" db="EMBL/GenBank/DDBJ databases">
        <title>Phylogeny of the Shewanellaceae, and recommendation for two new genera, Pseudoshewanella and Parashewanella.</title>
        <authorList>
            <person name="Wang G."/>
        </authorList>
    </citation>
    <scope>NUCLEOTIDE SEQUENCE [LARGE SCALE GENOMIC DNA]</scope>
    <source>
        <strain evidence="1 2">C51</strain>
    </source>
</reference>
<dbReference type="RefSeq" id="WP_121838577.1">
    <property type="nucleotide sequence ID" value="NZ_ML014769.1"/>
</dbReference>
<dbReference type="AlphaFoldDB" id="A0A3L8Q041"/>
<sequence>MSCLKPVIDYFWSGSLSNQLRNEYLHQVRTNGKQNTHSKFIHENDSYYIEEVSIFSPKDKGRVVYKVAGPFKAESTSGGLTFQRIFLFHHIGDNYGTLKERFAENQINDPKHVNIRAKLEQIVNDESNYTVASSIDLVRQGVEFKRFHEQRKSEASPTVYFLQACNPLETNNSRSQDRNTPQPVETQQRIATATERAIEDGFSVIDVSYRAARSNSPRVRLSPLNCEQTGEPNAQLQTQPLPTTEELLATYPAQSTNIFSMGFGYLKRKWNS</sequence>
<comment type="caution">
    <text evidence="1">The sequence shown here is derived from an EMBL/GenBank/DDBJ whole genome shotgun (WGS) entry which is preliminary data.</text>
</comment>
<proteinExistence type="predicted"/>
<gene>
    <name evidence="1" type="ORF">D5018_08470</name>
</gene>
<protein>
    <submittedName>
        <fullName evidence="1">Uncharacterized protein</fullName>
    </submittedName>
</protein>
<dbReference type="EMBL" id="QZEI01000020">
    <property type="protein sequence ID" value="RLV60158.1"/>
    <property type="molecule type" value="Genomic_DNA"/>
</dbReference>
<dbReference type="Proteomes" id="UP000281474">
    <property type="component" value="Unassembled WGS sequence"/>
</dbReference>
<organism evidence="1 2">
    <name type="scientific">Parashewanella curva</name>
    <dbReference type="NCBI Taxonomy" id="2338552"/>
    <lineage>
        <taxon>Bacteria</taxon>
        <taxon>Pseudomonadati</taxon>
        <taxon>Pseudomonadota</taxon>
        <taxon>Gammaproteobacteria</taxon>
        <taxon>Alteromonadales</taxon>
        <taxon>Shewanellaceae</taxon>
        <taxon>Parashewanella</taxon>
    </lineage>
</organism>
<accession>A0A3L8Q041</accession>
<name>A0A3L8Q041_9GAMM</name>